<gene>
    <name evidence="1" type="ORF">XENOCAPTIV_016108</name>
</gene>
<proteinExistence type="predicted"/>
<protein>
    <submittedName>
        <fullName evidence="1">Uncharacterized protein</fullName>
    </submittedName>
</protein>
<accession>A0ABV0Q595</accession>
<dbReference type="EMBL" id="JAHRIN010000332">
    <property type="protein sequence ID" value="MEQ2190954.1"/>
    <property type="molecule type" value="Genomic_DNA"/>
</dbReference>
<dbReference type="Proteomes" id="UP001434883">
    <property type="component" value="Unassembled WGS sequence"/>
</dbReference>
<sequence length="158" mass="17623">MIHFANCSFVTPEGVVVLTVLGVRVTDGGKHLVPRCGTFPGSYFQKSPKNMEKILEAQMFLSLVQKEDAKSKPHTFPRWIGFLTEHIHCSDFFRNMKRSDSGKPSNSHCDWEDIAGPCDGHACAEHHLLAVAVQHAVVRVPGHGQSERDVYFFMGFPA</sequence>
<evidence type="ECO:0000313" key="1">
    <source>
        <dbReference type="EMBL" id="MEQ2190954.1"/>
    </source>
</evidence>
<name>A0ABV0Q595_9TELE</name>
<reference evidence="1 2" key="1">
    <citation type="submission" date="2021-06" db="EMBL/GenBank/DDBJ databases">
        <authorList>
            <person name="Palmer J.M."/>
        </authorList>
    </citation>
    <scope>NUCLEOTIDE SEQUENCE [LARGE SCALE GENOMIC DNA]</scope>
    <source>
        <strain evidence="1 2">XC_2019</strain>
        <tissue evidence="1">Muscle</tissue>
    </source>
</reference>
<organism evidence="1 2">
    <name type="scientific">Xenoophorus captivus</name>
    <dbReference type="NCBI Taxonomy" id="1517983"/>
    <lineage>
        <taxon>Eukaryota</taxon>
        <taxon>Metazoa</taxon>
        <taxon>Chordata</taxon>
        <taxon>Craniata</taxon>
        <taxon>Vertebrata</taxon>
        <taxon>Euteleostomi</taxon>
        <taxon>Actinopterygii</taxon>
        <taxon>Neopterygii</taxon>
        <taxon>Teleostei</taxon>
        <taxon>Neoteleostei</taxon>
        <taxon>Acanthomorphata</taxon>
        <taxon>Ovalentaria</taxon>
        <taxon>Atherinomorphae</taxon>
        <taxon>Cyprinodontiformes</taxon>
        <taxon>Goodeidae</taxon>
        <taxon>Xenoophorus</taxon>
    </lineage>
</organism>
<keyword evidence="2" id="KW-1185">Reference proteome</keyword>
<comment type="caution">
    <text evidence="1">The sequence shown here is derived from an EMBL/GenBank/DDBJ whole genome shotgun (WGS) entry which is preliminary data.</text>
</comment>
<evidence type="ECO:0000313" key="2">
    <source>
        <dbReference type="Proteomes" id="UP001434883"/>
    </source>
</evidence>